<dbReference type="Proteomes" id="UP000027073">
    <property type="component" value="Unassembled WGS sequence"/>
</dbReference>
<name>A0A067NH66_PLEO1</name>
<dbReference type="HOGENOM" id="CLU_1300151_0_0_1"/>
<gene>
    <name evidence="1" type="ORF">PLEOSDRAFT_1086775</name>
</gene>
<evidence type="ECO:0000313" key="2">
    <source>
        <dbReference type="Proteomes" id="UP000027073"/>
    </source>
</evidence>
<reference evidence="2" key="1">
    <citation type="journal article" date="2014" name="Proc. Natl. Acad. Sci. U.S.A.">
        <title>Extensive sampling of basidiomycete genomes demonstrates inadequacy of the white-rot/brown-rot paradigm for wood decay fungi.</title>
        <authorList>
            <person name="Riley R."/>
            <person name="Salamov A.A."/>
            <person name="Brown D.W."/>
            <person name="Nagy L.G."/>
            <person name="Floudas D."/>
            <person name="Held B.W."/>
            <person name="Levasseur A."/>
            <person name="Lombard V."/>
            <person name="Morin E."/>
            <person name="Otillar R."/>
            <person name="Lindquist E.A."/>
            <person name="Sun H."/>
            <person name="LaButti K.M."/>
            <person name="Schmutz J."/>
            <person name="Jabbour D."/>
            <person name="Luo H."/>
            <person name="Baker S.E."/>
            <person name="Pisabarro A.G."/>
            <person name="Walton J.D."/>
            <person name="Blanchette R.A."/>
            <person name="Henrissat B."/>
            <person name="Martin F."/>
            <person name="Cullen D."/>
            <person name="Hibbett D.S."/>
            <person name="Grigoriev I.V."/>
        </authorList>
    </citation>
    <scope>NUCLEOTIDE SEQUENCE [LARGE SCALE GENOMIC DNA]</scope>
    <source>
        <strain evidence="2">PC15</strain>
    </source>
</reference>
<dbReference type="AlphaFoldDB" id="A0A067NH66"/>
<protein>
    <submittedName>
        <fullName evidence="1">Uncharacterized protein</fullName>
    </submittedName>
</protein>
<sequence>MSSNNYAAVADAVNVPAHPQATIGRVIQTLVRTGMPPAYPVDRVPQPHISLPIQFPSGGQDQALLTAQRLQRYGLVQAAMTQAQPQKVAGVMSSNNFVEHQSHMVNNGKIRIYLANDAETPNTPTTSLYLPAYFPLVLYQLLWSPSSRGQPLPSGFRLAVIRLEKSTRTVMRIIRGLLERKMLAHVELDVEELLVRFLAAAQQDSEASQRRP</sequence>
<dbReference type="EMBL" id="KL198013">
    <property type="protein sequence ID" value="KDQ23447.1"/>
    <property type="molecule type" value="Genomic_DNA"/>
</dbReference>
<dbReference type="InParanoid" id="A0A067NH66"/>
<organism evidence="1 2">
    <name type="scientific">Pleurotus ostreatus (strain PC15)</name>
    <name type="common">Oyster mushroom</name>
    <dbReference type="NCBI Taxonomy" id="1137138"/>
    <lineage>
        <taxon>Eukaryota</taxon>
        <taxon>Fungi</taxon>
        <taxon>Dikarya</taxon>
        <taxon>Basidiomycota</taxon>
        <taxon>Agaricomycotina</taxon>
        <taxon>Agaricomycetes</taxon>
        <taxon>Agaricomycetidae</taxon>
        <taxon>Agaricales</taxon>
        <taxon>Pleurotineae</taxon>
        <taxon>Pleurotaceae</taxon>
        <taxon>Pleurotus</taxon>
    </lineage>
</organism>
<accession>A0A067NH66</accession>
<dbReference type="VEuPathDB" id="FungiDB:PLEOSDRAFT_1086775"/>
<proteinExistence type="predicted"/>
<evidence type="ECO:0000313" key="1">
    <source>
        <dbReference type="EMBL" id="KDQ23447.1"/>
    </source>
</evidence>